<evidence type="ECO:0000256" key="3">
    <source>
        <dbReference type="ARBA" id="ARBA00022679"/>
    </source>
</evidence>
<dbReference type="InterPro" id="IPR029061">
    <property type="entry name" value="THDP-binding"/>
</dbReference>
<dbReference type="EMBL" id="UINC01160213">
    <property type="protein sequence ID" value="SVD58733.1"/>
    <property type="molecule type" value="Genomic_DNA"/>
</dbReference>
<feature type="non-terminal residue" evidence="8">
    <location>
        <position position="228"/>
    </location>
</feature>
<organism evidence="8">
    <name type="scientific">marine metagenome</name>
    <dbReference type="NCBI Taxonomy" id="408172"/>
    <lineage>
        <taxon>unclassified sequences</taxon>
        <taxon>metagenomes</taxon>
        <taxon>ecological metagenomes</taxon>
    </lineage>
</organism>
<evidence type="ECO:0000259" key="7">
    <source>
        <dbReference type="Pfam" id="PF00456"/>
    </source>
</evidence>
<dbReference type="PANTHER" id="PTHR47514:SF1">
    <property type="entry name" value="TRANSKETOLASE N-TERMINAL SECTION-RELATED"/>
    <property type="match status" value="1"/>
</dbReference>
<name>A0A382WIW1_9ZZZZ</name>
<comment type="cofactor">
    <cofactor evidence="1">
        <name>thiamine diphosphate</name>
        <dbReference type="ChEBI" id="CHEBI:58937"/>
    </cofactor>
</comment>
<evidence type="ECO:0000256" key="5">
    <source>
        <dbReference type="ARBA" id="ARBA00023052"/>
    </source>
</evidence>
<evidence type="ECO:0000256" key="4">
    <source>
        <dbReference type="ARBA" id="ARBA00022723"/>
    </source>
</evidence>
<keyword evidence="6" id="KW-0812">Transmembrane</keyword>
<proteinExistence type="inferred from homology"/>
<evidence type="ECO:0000256" key="1">
    <source>
        <dbReference type="ARBA" id="ARBA00001964"/>
    </source>
</evidence>
<dbReference type="SUPFAM" id="SSF52518">
    <property type="entry name" value="Thiamin diphosphate-binding fold (THDP-binding)"/>
    <property type="match status" value="1"/>
</dbReference>
<feature type="transmembrane region" description="Helical" evidence="6">
    <location>
        <begin position="21"/>
        <end position="42"/>
    </location>
</feature>
<dbReference type="InterPro" id="IPR005474">
    <property type="entry name" value="Transketolase_N"/>
</dbReference>
<dbReference type="InterPro" id="IPR049557">
    <property type="entry name" value="Transketolase_CS"/>
</dbReference>
<evidence type="ECO:0000313" key="8">
    <source>
        <dbReference type="EMBL" id="SVD58733.1"/>
    </source>
</evidence>
<dbReference type="PROSITE" id="PS00801">
    <property type="entry name" value="TRANSKETOLASE_1"/>
    <property type="match status" value="1"/>
</dbReference>
<dbReference type="Gene3D" id="3.40.50.970">
    <property type="match status" value="1"/>
</dbReference>
<dbReference type="PANTHER" id="PTHR47514">
    <property type="entry name" value="TRANSKETOLASE N-TERMINAL SECTION-RELATED"/>
    <property type="match status" value="1"/>
</dbReference>
<dbReference type="AlphaFoldDB" id="A0A382WIW1"/>
<reference evidence="8" key="1">
    <citation type="submission" date="2018-05" db="EMBL/GenBank/DDBJ databases">
        <authorList>
            <person name="Lanie J.A."/>
            <person name="Ng W.-L."/>
            <person name="Kazmierczak K.M."/>
            <person name="Andrzejewski T.M."/>
            <person name="Davidsen T.M."/>
            <person name="Wayne K.J."/>
            <person name="Tettelin H."/>
            <person name="Glass J.I."/>
            <person name="Rusch D."/>
            <person name="Podicherti R."/>
            <person name="Tsui H.-C.T."/>
            <person name="Winkler M.E."/>
        </authorList>
    </citation>
    <scope>NUCLEOTIDE SEQUENCE</scope>
</reference>
<accession>A0A382WIW1</accession>
<comment type="similarity">
    <text evidence="2">Belongs to the transketolase family.</text>
</comment>
<evidence type="ECO:0000256" key="2">
    <source>
        <dbReference type="ARBA" id="ARBA00007131"/>
    </source>
</evidence>
<dbReference type="GO" id="GO:0046872">
    <property type="term" value="F:metal ion binding"/>
    <property type="evidence" value="ECO:0007669"/>
    <property type="project" value="UniProtKB-KW"/>
</dbReference>
<keyword evidence="4" id="KW-0479">Metal-binding</keyword>
<sequence>MEHQDLQRALRKKILSISFNVKSGHIGCALSCIDILIAILIYSKQNNEDFILSKGHAASALYVCLNYLGVISNKTLESFYQNGTVLSAHPAPNKFTEIPFATGSLGHGLPLAVGVALSNKLSNNDLRTFVLLSDGETNEGTTWESAHFAVIKELENLIVIIDNNGLQGFGRTGEVLGETASLDKFNQIGFAVYECDGHNIQDLLSIIEKAEKSKNKKPILIVANTIKG</sequence>
<keyword evidence="6" id="KW-1133">Transmembrane helix</keyword>
<keyword evidence="6" id="KW-0472">Membrane</keyword>
<dbReference type="Pfam" id="PF00456">
    <property type="entry name" value="Transketolase_N"/>
    <property type="match status" value="1"/>
</dbReference>
<feature type="domain" description="Transketolase N-terminal" evidence="7">
    <location>
        <begin position="20"/>
        <end position="228"/>
    </location>
</feature>
<evidence type="ECO:0000256" key="6">
    <source>
        <dbReference type="SAM" id="Phobius"/>
    </source>
</evidence>
<dbReference type="GO" id="GO:0016740">
    <property type="term" value="F:transferase activity"/>
    <property type="evidence" value="ECO:0007669"/>
    <property type="project" value="UniProtKB-KW"/>
</dbReference>
<keyword evidence="3" id="KW-0808">Transferase</keyword>
<keyword evidence="5" id="KW-0786">Thiamine pyrophosphate</keyword>
<gene>
    <name evidence="8" type="ORF">METZ01_LOCUS411587</name>
</gene>
<protein>
    <recommendedName>
        <fullName evidence="7">Transketolase N-terminal domain-containing protein</fullName>
    </recommendedName>
</protein>